<evidence type="ECO:0000256" key="3">
    <source>
        <dbReference type="ARBA" id="ARBA00022801"/>
    </source>
</evidence>
<evidence type="ECO:0000313" key="7">
    <source>
        <dbReference type="Proteomes" id="UP000256794"/>
    </source>
</evidence>
<dbReference type="RefSeq" id="WP_052095862.1">
    <property type="nucleotide sequence ID" value="NZ_CP035286.1"/>
</dbReference>
<dbReference type="InterPro" id="IPR050698">
    <property type="entry name" value="MBL"/>
</dbReference>
<dbReference type="GO" id="GO:0017001">
    <property type="term" value="P:antibiotic catabolic process"/>
    <property type="evidence" value="ECO:0007669"/>
    <property type="project" value="InterPro"/>
</dbReference>
<keyword evidence="6" id="KW-0540">Nuclease</keyword>
<evidence type="ECO:0000256" key="1">
    <source>
        <dbReference type="ARBA" id="ARBA00001947"/>
    </source>
</evidence>
<dbReference type="AlphaFoldDB" id="A0AAQ0HKR2"/>
<sequence length="355" mass="36813">MRLRALSGLGVKGPACFLLEIAGRRLMLDLGRGPDGDALPDLSGVGRVDAILFSHGHADHTGGLHLAAGLGDPPLFAPEPAIALSRDPAMQAARRLEAFADLGLPFDCGPAGHAPGACWMRIGGAEGLVYTGDLSAEGGLYRCTMPPQARAMVFDASYGAADQPLAEQATGLLELADRPLLLPAPAGGRGLEMALAFLAAGHRVSICAAHRAVAEAMLARPRWLVPGGAEALARLLAEAADLVPDGPLRGTMIAAGPNAERDSAAMLARRMIGERIGRVVFTGHLAQGTPAQGWVAEGRALFRRWNVHPTLAGIRALFEAVRPAQAMPAFCTADAAGRLAAALDRPLVATAEVAW</sequence>
<keyword evidence="6" id="KW-0269">Exonuclease</keyword>
<proteinExistence type="predicted"/>
<comment type="caution">
    <text evidence="6">The sequence shown here is derived from an EMBL/GenBank/DDBJ whole genome shotgun (WGS) entry which is preliminary data.</text>
</comment>
<dbReference type="SMART" id="SM00849">
    <property type="entry name" value="Lactamase_B"/>
    <property type="match status" value="1"/>
</dbReference>
<dbReference type="Gene3D" id="3.60.15.10">
    <property type="entry name" value="Ribonuclease Z/Hydroxyacylglutathione hydrolase-like"/>
    <property type="match status" value="1"/>
</dbReference>
<dbReference type="InterPro" id="IPR036866">
    <property type="entry name" value="RibonucZ/Hydroxyglut_hydro"/>
</dbReference>
<evidence type="ECO:0000256" key="4">
    <source>
        <dbReference type="ARBA" id="ARBA00022833"/>
    </source>
</evidence>
<dbReference type="EMBL" id="QUMX01000004">
    <property type="protein sequence ID" value="REG54279.1"/>
    <property type="molecule type" value="Genomic_DNA"/>
</dbReference>
<dbReference type="PROSITE" id="PS00743">
    <property type="entry name" value="BETA_LACTAMASE_B_1"/>
    <property type="match status" value="1"/>
</dbReference>
<keyword evidence="2" id="KW-0479">Metal-binding</keyword>
<dbReference type="Proteomes" id="UP000256794">
    <property type="component" value="Unassembled WGS sequence"/>
</dbReference>
<name>A0AAQ0HKR2_PARVE</name>
<organism evidence="6 7">
    <name type="scientific">Paracoccus versutus</name>
    <name type="common">Thiobacillus versutus</name>
    <dbReference type="NCBI Taxonomy" id="34007"/>
    <lineage>
        <taxon>Bacteria</taxon>
        <taxon>Pseudomonadati</taxon>
        <taxon>Pseudomonadota</taxon>
        <taxon>Alphaproteobacteria</taxon>
        <taxon>Rhodobacterales</taxon>
        <taxon>Paracoccaceae</taxon>
        <taxon>Paracoccus</taxon>
    </lineage>
</organism>
<dbReference type="GO" id="GO:0004521">
    <property type="term" value="F:RNA endonuclease activity"/>
    <property type="evidence" value="ECO:0007669"/>
    <property type="project" value="TreeGrafter"/>
</dbReference>
<protein>
    <submittedName>
        <fullName evidence="6">Cft2 family RNA processing exonuclease</fullName>
    </submittedName>
</protein>
<keyword evidence="7" id="KW-1185">Reference proteome</keyword>
<keyword evidence="3" id="KW-0378">Hydrolase</keyword>
<dbReference type="InterPro" id="IPR001018">
    <property type="entry name" value="Beta-lactamase_class-B_CS"/>
</dbReference>
<dbReference type="GO" id="GO:0004527">
    <property type="term" value="F:exonuclease activity"/>
    <property type="evidence" value="ECO:0007669"/>
    <property type="project" value="UniProtKB-KW"/>
</dbReference>
<dbReference type="PANTHER" id="PTHR11203:SF37">
    <property type="entry name" value="INTEGRATOR COMPLEX SUBUNIT 11"/>
    <property type="match status" value="1"/>
</dbReference>
<accession>A0AAQ0HKR2</accession>
<keyword evidence="4" id="KW-0862">Zinc</keyword>
<dbReference type="PANTHER" id="PTHR11203">
    <property type="entry name" value="CLEAVAGE AND POLYADENYLATION SPECIFICITY FACTOR FAMILY MEMBER"/>
    <property type="match status" value="1"/>
</dbReference>
<evidence type="ECO:0000313" key="6">
    <source>
        <dbReference type="EMBL" id="REG54279.1"/>
    </source>
</evidence>
<dbReference type="GO" id="GO:0008800">
    <property type="term" value="F:beta-lactamase activity"/>
    <property type="evidence" value="ECO:0007669"/>
    <property type="project" value="InterPro"/>
</dbReference>
<dbReference type="InterPro" id="IPR001279">
    <property type="entry name" value="Metallo-B-lactamas"/>
</dbReference>
<dbReference type="GO" id="GO:0008270">
    <property type="term" value="F:zinc ion binding"/>
    <property type="evidence" value="ECO:0007669"/>
    <property type="project" value="InterPro"/>
</dbReference>
<feature type="domain" description="Metallo-beta-lactamase" evidence="5">
    <location>
        <begin position="13"/>
        <end position="189"/>
    </location>
</feature>
<evidence type="ECO:0000256" key="2">
    <source>
        <dbReference type="ARBA" id="ARBA00022723"/>
    </source>
</evidence>
<dbReference type="SUPFAM" id="SSF56281">
    <property type="entry name" value="Metallo-hydrolase/oxidoreductase"/>
    <property type="match status" value="1"/>
</dbReference>
<reference evidence="6 7" key="1">
    <citation type="submission" date="2018-08" db="EMBL/GenBank/DDBJ databases">
        <title>Genomic Encyclopedia of Archaeal and Bacterial Type Strains, Phase II (KMG-II): from individual species to whole genera.</title>
        <authorList>
            <person name="Goeker M."/>
        </authorList>
    </citation>
    <scope>NUCLEOTIDE SEQUENCE [LARGE SCALE GENOMIC DNA]</scope>
    <source>
        <strain evidence="6 7">DSM 582</strain>
    </source>
</reference>
<gene>
    <name evidence="6" type="ORF">ATH84_100474</name>
</gene>
<evidence type="ECO:0000259" key="5">
    <source>
        <dbReference type="SMART" id="SM00849"/>
    </source>
</evidence>
<dbReference type="Pfam" id="PF00753">
    <property type="entry name" value="Lactamase_B"/>
    <property type="match status" value="1"/>
</dbReference>
<comment type="cofactor">
    <cofactor evidence="1">
        <name>Zn(2+)</name>
        <dbReference type="ChEBI" id="CHEBI:29105"/>
    </cofactor>
</comment>